<organism evidence="1 2">
    <name type="scientific">Candidatus Nomurabacteria bacterium GW2011_GWE1_35_16</name>
    <dbReference type="NCBI Taxonomy" id="1618761"/>
    <lineage>
        <taxon>Bacteria</taxon>
        <taxon>Candidatus Nomuraibacteriota</taxon>
    </lineage>
</organism>
<dbReference type="Proteomes" id="UP000034952">
    <property type="component" value="Unassembled WGS sequence"/>
</dbReference>
<accession>A0A0G0BPE3</accession>
<sequence length="200" mass="22432">MKSKKQKALRTKNRLVLIISLSTLALILIGVLTYQLILNKNDMDILANTKKLLVHSDEPTTPREIFKYTKLSGWTDTSIIPGSAEIQSPDYQPGASTGEVSRGIEILILGGAIGKNQTLETFKADLLKRSNYSDIQETKIDNLPALKYHNDRENPTVHSLEYEVVKGDDFIAVIVRSKDLNTERSYQAEIDAIVNSIRFK</sequence>
<evidence type="ECO:0000313" key="1">
    <source>
        <dbReference type="EMBL" id="KKP65521.1"/>
    </source>
</evidence>
<proteinExistence type="predicted"/>
<gene>
    <name evidence="1" type="ORF">UR64_C0026G0005</name>
</gene>
<name>A0A0G0BPE3_9BACT</name>
<dbReference type="AlphaFoldDB" id="A0A0G0BPE3"/>
<dbReference type="EMBL" id="LBPY01000026">
    <property type="protein sequence ID" value="KKP65521.1"/>
    <property type="molecule type" value="Genomic_DNA"/>
</dbReference>
<protein>
    <submittedName>
        <fullName evidence="1">Uncharacterized protein</fullName>
    </submittedName>
</protein>
<reference evidence="1 2" key="1">
    <citation type="journal article" date="2015" name="Nature">
        <title>rRNA introns, odd ribosomes, and small enigmatic genomes across a large radiation of phyla.</title>
        <authorList>
            <person name="Brown C.T."/>
            <person name="Hug L.A."/>
            <person name="Thomas B.C."/>
            <person name="Sharon I."/>
            <person name="Castelle C.J."/>
            <person name="Singh A."/>
            <person name="Wilkins M.J."/>
            <person name="Williams K.H."/>
            <person name="Banfield J.F."/>
        </authorList>
    </citation>
    <scope>NUCLEOTIDE SEQUENCE [LARGE SCALE GENOMIC DNA]</scope>
</reference>
<comment type="caution">
    <text evidence="1">The sequence shown here is derived from an EMBL/GenBank/DDBJ whole genome shotgun (WGS) entry which is preliminary data.</text>
</comment>
<evidence type="ECO:0000313" key="2">
    <source>
        <dbReference type="Proteomes" id="UP000034952"/>
    </source>
</evidence>